<dbReference type="AlphaFoldDB" id="A0A392T0G7"/>
<reference evidence="1 2" key="1">
    <citation type="journal article" date="2018" name="Front. Plant Sci.">
        <title>Red Clover (Trifolium pratense) and Zigzag Clover (T. medium) - A Picture of Genomic Similarities and Differences.</title>
        <authorList>
            <person name="Dluhosova J."/>
            <person name="Istvanek J."/>
            <person name="Nedelnik J."/>
            <person name="Repkova J."/>
        </authorList>
    </citation>
    <scope>NUCLEOTIDE SEQUENCE [LARGE SCALE GENOMIC DNA]</scope>
    <source>
        <strain evidence="2">cv. 10/8</strain>
        <tissue evidence="1">Leaf</tissue>
    </source>
</reference>
<protein>
    <submittedName>
        <fullName evidence="1">Uncharacterized protein</fullName>
    </submittedName>
</protein>
<evidence type="ECO:0000313" key="1">
    <source>
        <dbReference type="EMBL" id="MCI53867.1"/>
    </source>
</evidence>
<dbReference type="EMBL" id="LXQA010470250">
    <property type="protein sequence ID" value="MCI53867.1"/>
    <property type="molecule type" value="Genomic_DNA"/>
</dbReference>
<name>A0A392T0G7_9FABA</name>
<proteinExistence type="predicted"/>
<accession>A0A392T0G7</accession>
<comment type="caution">
    <text evidence="1">The sequence shown here is derived from an EMBL/GenBank/DDBJ whole genome shotgun (WGS) entry which is preliminary data.</text>
</comment>
<sequence>MDQLKEFSVMEAEVRICSGYDEDEK</sequence>
<feature type="non-terminal residue" evidence="1">
    <location>
        <position position="25"/>
    </location>
</feature>
<dbReference type="Proteomes" id="UP000265520">
    <property type="component" value="Unassembled WGS sequence"/>
</dbReference>
<keyword evidence="2" id="KW-1185">Reference proteome</keyword>
<evidence type="ECO:0000313" key="2">
    <source>
        <dbReference type="Proteomes" id="UP000265520"/>
    </source>
</evidence>
<organism evidence="1 2">
    <name type="scientific">Trifolium medium</name>
    <dbReference type="NCBI Taxonomy" id="97028"/>
    <lineage>
        <taxon>Eukaryota</taxon>
        <taxon>Viridiplantae</taxon>
        <taxon>Streptophyta</taxon>
        <taxon>Embryophyta</taxon>
        <taxon>Tracheophyta</taxon>
        <taxon>Spermatophyta</taxon>
        <taxon>Magnoliopsida</taxon>
        <taxon>eudicotyledons</taxon>
        <taxon>Gunneridae</taxon>
        <taxon>Pentapetalae</taxon>
        <taxon>rosids</taxon>
        <taxon>fabids</taxon>
        <taxon>Fabales</taxon>
        <taxon>Fabaceae</taxon>
        <taxon>Papilionoideae</taxon>
        <taxon>50 kb inversion clade</taxon>
        <taxon>NPAAA clade</taxon>
        <taxon>Hologalegina</taxon>
        <taxon>IRL clade</taxon>
        <taxon>Trifolieae</taxon>
        <taxon>Trifolium</taxon>
    </lineage>
</organism>